<reference evidence="1 3" key="1">
    <citation type="submission" date="2024-02" db="EMBL/GenBank/DDBJ databases">
        <authorList>
            <person name="Chen Y."/>
            <person name="Shah S."/>
            <person name="Dougan E. K."/>
            <person name="Thang M."/>
            <person name="Chan C."/>
        </authorList>
    </citation>
    <scope>NUCLEOTIDE SEQUENCE [LARGE SCALE GENOMIC DNA]</scope>
</reference>
<evidence type="ECO:0000313" key="2">
    <source>
        <dbReference type="EMBL" id="CAK9112265.1"/>
    </source>
</evidence>
<name>A0ABP0SHU8_9DINO</name>
<feature type="non-terminal residue" evidence="1">
    <location>
        <position position="1"/>
    </location>
</feature>
<comment type="caution">
    <text evidence="1">The sequence shown here is derived from an EMBL/GenBank/DDBJ whole genome shotgun (WGS) entry which is preliminary data.</text>
</comment>
<gene>
    <name evidence="1" type="ORF">SCF082_LOCUS51863</name>
    <name evidence="2" type="ORF">SCF082_LOCUS52058</name>
</gene>
<protein>
    <submittedName>
        <fullName evidence="1">Uncharacterized protein</fullName>
    </submittedName>
</protein>
<dbReference type="Proteomes" id="UP001642464">
    <property type="component" value="Unassembled WGS sequence"/>
</dbReference>
<dbReference type="EMBL" id="CAXAMM010043795">
    <property type="protein sequence ID" value="CAK9111810.1"/>
    <property type="molecule type" value="Genomic_DNA"/>
</dbReference>
<evidence type="ECO:0000313" key="1">
    <source>
        <dbReference type="EMBL" id="CAK9111810.1"/>
    </source>
</evidence>
<organism evidence="1 3">
    <name type="scientific">Durusdinium trenchii</name>
    <dbReference type="NCBI Taxonomy" id="1381693"/>
    <lineage>
        <taxon>Eukaryota</taxon>
        <taxon>Sar</taxon>
        <taxon>Alveolata</taxon>
        <taxon>Dinophyceae</taxon>
        <taxon>Suessiales</taxon>
        <taxon>Symbiodiniaceae</taxon>
        <taxon>Durusdinium</taxon>
    </lineage>
</organism>
<accession>A0ABP0SHU8</accession>
<dbReference type="EMBL" id="CAXAMM010043906">
    <property type="protein sequence ID" value="CAK9112265.1"/>
    <property type="molecule type" value="Genomic_DNA"/>
</dbReference>
<keyword evidence="3" id="KW-1185">Reference proteome</keyword>
<sequence>YSTLRLAKLQPSAKLKTWDTRAMASKFSPKLPQLVEDLQRLADFLMHGTFGPKVYRDEPGARAECSAG</sequence>
<proteinExistence type="predicted"/>
<evidence type="ECO:0000313" key="3">
    <source>
        <dbReference type="Proteomes" id="UP001642464"/>
    </source>
</evidence>
<feature type="non-terminal residue" evidence="1">
    <location>
        <position position="68"/>
    </location>
</feature>